<dbReference type="EMBL" id="LR798295">
    <property type="protein sequence ID" value="CAB5221800.1"/>
    <property type="molecule type" value="Genomic_DNA"/>
</dbReference>
<sequence length="68" mass="7408">MVYYIETKGNTMSNTIELVVQELQNRIGQITSQYETQMAVLKAQATEALAAKDAEIASLKGESNGDKA</sequence>
<protein>
    <submittedName>
        <fullName evidence="1">Uncharacterized protein</fullName>
    </submittedName>
</protein>
<gene>
    <name evidence="1" type="ORF">UFOVP359_75</name>
</gene>
<accession>A0A6J7WVQ4</accession>
<name>A0A6J7WVQ4_9CAUD</name>
<evidence type="ECO:0000313" key="1">
    <source>
        <dbReference type="EMBL" id="CAB5221800.1"/>
    </source>
</evidence>
<proteinExistence type="predicted"/>
<reference evidence="1" key="1">
    <citation type="submission" date="2020-05" db="EMBL/GenBank/DDBJ databases">
        <authorList>
            <person name="Chiriac C."/>
            <person name="Salcher M."/>
            <person name="Ghai R."/>
            <person name="Kavagutti S V."/>
        </authorList>
    </citation>
    <scope>NUCLEOTIDE SEQUENCE</scope>
</reference>
<organism evidence="1">
    <name type="scientific">uncultured Caudovirales phage</name>
    <dbReference type="NCBI Taxonomy" id="2100421"/>
    <lineage>
        <taxon>Viruses</taxon>
        <taxon>Duplodnaviria</taxon>
        <taxon>Heunggongvirae</taxon>
        <taxon>Uroviricota</taxon>
        <taxon>Caudoviricetes</taxon>
        <taxon>Peduoviridae</taxon>
        <taxon>Maltschvirus</taxon>
        <taxon>Maltschvirus maltsch</taxon>
    </lineage>
</organism>